<gene>
    <name evidence="2" type="ORF">SAMN02745229_02186</name>
</gene>
<name>A0A1M5ZEP5_BUTFI</name>
<evidence type="ECO:0000256" key="1">
    <source>
        <dbReference type="SAM" id="Phobius"/>
    </source>
</evidence>
<dbReference type="Proteomes" id="UP000184278">
    <property type="component" value="Unassembled WGS sequence"/>
</dbReference>
<dbReference type="Pfam" id="PF14903">
    <property type="entry name" value="WG_beta_rep"/>
    <property type="match status" value="5"/>
</dbReference>
<dbReference type="GeneID" id="89509650"/>
<keyword evidence="1" id="KW-0812">Transmembrane</keyword>
<evidence type="ECO:0000313" key="2">
    <source>
        <dbReference type="EMBL" id="SHI22443.1"/>
    </source>
</evidence>
<accession>A0A1M5ZEP5</accession>
<dbReference type="RefSeq" id="WP_073387718.1">
    <property type="nucleotide sequence ID" value="NZ_FQXK01000017.1"/>
</dbReference>
<proteinExistence type="predicted"/>
<organism evidence="2 3">
    <name type="scientific">Butyrivibrio fibrisolvens DSM 3071</name>
    <dbReference type="NCBI Taxonomy" id="1121131"/>
    <lineage>
        <taxon>Bacteria</taxon>
        <taxon>Bacillati</taxon>
        <taxon>Bacillota</taxon>
        <taxon>Clostridia</taxon>
        <taxon>Lachnospirales</taxon>
        <taxon>Lachnospiraceae</taxon>
        <taxon>Butyrivibrio</taxon>
    </lineage>
</organism>
<reference evidence="3" key="1">
    <citation type="submission" date="2016-11" db="EMBL/GenBank/DDBJ databases">
        <authorList>
            <person name="Varghese N."/>
            <person name="Submissions S."/>
        </authorList>
    </citation>
    <scope>NUCLEOTIDE SEQUENCE [LARGE SCALE GENOMIC DNA]</scope>
    <source>
        <strain evidence="3">DSM 3071</strain>
    </source>
</reference>
<dbReference type="OrthoDB" id="1652041at2"/>
<evidence type="ECO:0000313" key="3">
    <source>
        <dbReference type="Proteomes" id="UP000184278"/>
    </source>
</evidence>
<dbReference type="AlphaFoldDB" id="A0A1M5ZEP5"/>
<dbReference type="EMBL" id="FQXK01000017">
    <property type="protein sequence ID" value="SHI22443.1"/>
    <property type="molecule type" value="Genomic_DNA"/>
</dbReference>
<dbReference type="STRING" id="1121131.SAMN02745229_02186"/>
<keyword evidence="1" id="KW-1133">Transmembrane helix</keyword>
<keyword evidence="3" id="KW-1185">Reference proteome</keyword>
<dbReference type="PANTHER" id="PTHR37841:SF1">
    <property type="entry name" value="DUF3298 DOMAIN-CONTAINING PROTEIN"/>
    <property type="match status" value="1"/>
</dbReference>
<dbReference type="PANTHER" id="PTHR37841">
    <property type="entry name" value="GLR2918 PROTEIN"/>
    <property type="match status" value="1"/>
</dbReference>
<sequence length="656" mass="75888">MKDYKKRQRENIVITCFFVIAAGIMAALLIHFSALDNNETNYICSFWRDFLYVSPKEYAMQGIISGFTGKTHNDLENGSYLMDDGNLFLFDNSRGKYGVANENGEWIVEPAYMEFDFQYRDKGIIIVEADDFYDYGVMDLNYNLLLEPVYYNITVYDDLISVNEGHKDNCGVFDLNGNTVVEPIYNEIEIYDDCICARLDDEYRGTYILFDRKGNELARYNSDLIFVYDQTIKVRFVEDETCYFGVYDHSGNTILEPIYEDVDVFEDIERMIVKDSDNNYYLLDFECNDVLGGPCKYIDYPTHKDDDYAFIIEDQNSNYNICDKDGNILLDGNYDYLYNLYGSNEYFVAGIDGRKGLIDINGNIYIDFKYDDLESVNGHEDILVASIDRKKGLIDIYGNVYIDFKYDYLERVNDYEDIFVAGIDGKKGMIDMSGNILIDFNYKDIYEIEDTKGQKDGHYIVITENNYIGVAEGREIVIEPQNYKLYTSGSYEYCKYLYISDYNILYFPYDYGKWVILKEGQDPLEVTCGKLNHLGADIFLGEFTGYKEYEMVYSSDGNYEYKYKDFLIDSSGQIIFEFDGRKYNADAAVYEGKTLIAINDPDSAIIIYDGNIVLDSTYCGNSCHATSEGYVYYYIGDGCYNIYDYKGEFIGTGELP</sequence>
<keyword evidence="1" id="KW-0472">Membrane</keyword>
<protein>
    <submittedName>
        <fullName evidence="2">WG containing repeat-containing protein</fullName>
    </submittedName>
</protein>
<dbReference type="InterPro" id="IPR032774">
    <property type="entry name" value="WG_beta_rep"/>
</dbReference>
<feature type="transmembrane region" description="Helical" evidence="1">
    <location>
        <begin position="12"/>
        <end position="35"/>
    </location>
</feature>